<dbReference type="InterPro" id="IPR001789">
    <property type="entry name" value="Sig_transdc_resp-reg_receiver"/>
</dbReference>
<dbReference type="InterPro" id="IPR004105">
    <property type="entry name" value="CheA-like_dim"/>
</dbReference>
<feature type="modified residue" description="Phosphohistidine" evidence="6">
    <location>
        <position position="48"/>
    </location>
</feature>
<dbReference type="Gene3D" id="1.20.120.160">
    <property type="entry name" value="HPT domain"/>
    <property type="match status" value="1"/>
</dbReference>
<sequence>MEDNELLVDFVVEANEHLAGIENQFLAIEEAAPSVDVALVNEVFRAIHSIKGAAGFLGLRTVNDLAHNLENVLNMMRNEELTPTSAIVDDMLKGADALKHLIEDVENSNGVDVSDHIAALERIAAAALDIGNEPAPQPAVQPVTPVAVEPEPAPAAPPAQLPSGVPTDEELEAVINAKLAAKKAAKAAALKPPSATQEPTPGSEGDSKENAPGKTVPEAQIRVAVGVLDSLMNLAGELVLSRNQLLQAVSTTERTGLEAISARLDQITSELQEAIMQTRMQQIGTVFSRFPRVVRDLSSKLGKQCDIVIEGKEVEVDKTIVEAIGDPLTHLVRNSCDHGVESPETRLGAGKPAKGTIQLKACYQAGKVRIEIKDDGGGICPNKLRAKAVQKGVITAEQAESMNDRDALRLIFAPGFSTAAEVTDVSGRGVGMDVVRTNISKLGGTVDVESEPGVGTSIIVTLPLTLAIIPSLIVQVGCDRFAIPQVNIAELVRVRESERGSKLGRVKDAEVLRLRGQLLPLVRLRETLDCAPAEGPIQGNATGATNVIVVDTGQTRFGLVVDALHDSEEIVVKPLGRHHKNCRKLAGATILGDGHVALILDIAGIAGDLNLRGEEELRDKDADALSSSTKDEDRQSLLFFKNNPKDSFVVPMDIIARIERVRVDQIDSVGGREVLQYRNATLPLMRLESCISTGAGDFAESVSVVVYEARGREVGLIAPILEDIRDVPVNIDTVTFREPGVIGSLVYNERTLRLIDLFELTQMCHPEWFANDPEPELNEESLAPMILLAEDSGFFRTQVKNIFEEKGYRVVDCEDGQLAWEELDSERERFDLLVTDIEMPNMNGFQLCERLKNDPRFASIPVIALTSLAGSADIQHGMEVGIDDYQIKMDRDKLLTAVQNFAGQAQRGRTVGSYA</sequence>
<keyword evidence="4 13" id="KW-0808">Transferase</keyword>
<dbReference type="Pfam" id="PF00072">
    <property type="entry name" value="Response_reg"/>
    <property type="match status" value="1"/>
</dbReference>
<dbReference type="Pfam" id="PF01627">
    <property type="entry name" value="Hpt"/>
    <property type="match status" value="1"/>
</dbReference>
<dbReference type="Pfam" id="PF02895">
    <property type="entry name" value="H-kinase_dim"/>
    <property type="match status" value="1"/>
</dbReference>
<dbReference type="Pfam" id="PF01584">
    <property type="entry name" value="CheW"/>
    <property type="match status" value="2"/>
</dbReference>
<dbReference type="KEGG" id="bmei:Spa11_36550"/>
<accession>A0A518KCE0</accession>
<evidence type="ECO:0000256" key="6">
    <source>
        <dbReference type="PROSITE-ProRule" id="PRU00110"/>
    </source>
</evidence>
<dbReference type="InterPro" id="IPR011006">
    <property type="entry name" value="CheY-like_superfamily"/>
</dbReference>
<dbReference type="SMART" id="SM01231">
    <property type="entry name" value="H-kinase_dim"/>
    <property type="match status" value="1"/>
</dbReference>
<name>A0A518KCE0_9BACT</name>
<dbReference type="GO" id="GO:0005737">
    <property type="term" value="C:cytoplasm"/>
    <property type="evidence" value="ECO:0007669"/>
    <property type="project" value="InterPro"/>
</dbReference>
<dbReference type="CDD" id="cd16916">
    <property type="entry name" value="HATPase_CheA-like"/>
    <property type="match status" value="1"/>
</dbReference>
<dbReference type="EMBL" id="CP036349">
    <property type="protein sequence ID" value="QDV75438.1"/>
    <property type="molecule type" value="Genomic_DNA"/>
</dbReference>
<dbReference type="InterPro" id="IPR005467">
    <property type="entry name" value="His_kinase_dom"/>
</dbReference>
<evidence type="ECO:0000313" key="13">
    <source>
        <dbReference type="EMBL" id="QDV75438.1"/>
    </source>
</evidence>
<dbReference type="Gene3D" id="2.40.50.180">
    <property type="entry name" value="CheA-289, Domain 4"/>
    <property type="match status" value="1"/>
</dbReference>
<dbReference type="GO" id="GO:0006935">
    <property type="term" value="P:chemotaxis"/>
    <property type="evidence" value="ECO:0007669"/>
    <property type="project" value="InterPro"/>
</dbReference>
<dbReference type="SUPFAM" id="SSF55874">
    <property type="entry name" value="ATPase domain of HSP90 chaperone/DNA topoisomerase II/histidine kinase"/>
    <property type="match status" value="1"/>
</dbReference>
<dbReference type="CDD" id="cd00731">
    <property type="entry name" value="CheA_reg"/>
    <property type="match status" value="1"/>
</dbReference>
<comment type="catalytic activity">
    <reaction evidence="1">
        <text>ATP + protein L-histidine = ADP + protein N-phospho-L-histidine.</text>
        <dbReference type="EC" id="2.7.13.3"/>
    </reaction>
</comment>
<dbReference type="SMART" id="SM00448">
    <property type="entry name" value="REC"/>
    <property type="match status" value="1"/>
</dbReference>
<dbReference type="Gene3D" id="1.10.287.560">
    <property type="entry name" value="Histidine kinase CheA-like, homodimeric domain"/>
    <property type="match status" value="1"/>
</dbReference>
<dbReference type="SMART" id="SM00260">
    <property type="entry name" value="CheW"/>
    <property type="match status" value="2"/>
</dbReference>
<dbReference type="PRINTS" id="PR00344">
    <property type="entry name" value="BCTRLSENSOR"/>
</dbReference>
<dbReference type="SMART" id="SM00073">
    <property type="entry name" value="HPT"/>
    <property type="match status" value="1"/>
</dbReference>
<dbReference type="PANTHER" id="PTHR43395">
    <property type="entry name" value="SENSOR HISTIDINE KINASE CHEA"/>
    <property type="match status" value="1"/>
</dbReference>
<dbReference type="SUPFAM" id="SSF47226">
    <property type="entry name" value="Histidine-containing phosphotransfer domain, HPT domain"/>
    <property type="match status" value="1"/>
</dbReference>
<evidence type="ECO:0000256" key="1">
    <source>
        <dbReference type="ARBA" id="ARBA00000085"/>
    </source>
</evidence>
<dbReference type="Proteomes" id="UP000316426">
    <property type="component" value="Chromosome"/>
</dbReference>
<dbReference type="SUPFAM" id="SSF52172">
    <property type="entry name" value="CheY-like"/>
    <property type="match status" value="1"/>
</dbReference>
<dbReference type="Gene3D" id="2.30.30.40">
    <property type="entry name" value="SH3 Domains"/>
    <property type="match status" value="1"/>
</dbReference>
<dbReference type="InterPro" id="IPR036641">
    <property type="entry name" value="HPT_dom_sf"/>
</dbReference>
<dbReference type="SUPFAM" id="SSF47384">
    <property type="entry name" value="Homodimeric domain of signal transducing histidine kinase"/>
    <property type="match status" value="1"/>
</dbReference>
<evidence type="ECO:0000259" key="9">
    <source>
        <dbReference type="PROSITE" id="PS50109"/>
    </source>
</evidence>
<dbReference type="InterPro" id="IPR051315">
    <property type="entry name" value="Bact_Chemotaxis_CheA"/>
</dbReference>
<dbReference type="CDD" id="cd00088">
    <property type="entry name" value="HPT"/>
    <property type="match status" value="1"/>
</dbReference>
<dbReference type="InterPro" id="IPR037006">
    <property type="entry name" value="CheA-like_homodim_sf"/>
</dbReference>
<dbReference type="Gene3D" id="3.40.50.2300">
    <property type="match status" value="1"/>
</dbReference>
<dbReference type="SMART" id="SM00387">
    <property type="entry name" value="HATPase_c"/>
    <property type="match status" value="1"/>
</dbReference>
<dbReference type="PANTHER" id="PTHR43395:SF1">
    <property type="entry name" value="CHEMOTAXIS PROTEIN CHEA"/>
    <property type="match status" value="1"/>
</dbReference>
<reference evidence="13 14" key="1">
    <citation type="submission" date="2019-02" db="EMBL/GenBank/DDBJ databases">
        <title>Deep-cultivation of Planctomycetes and their phenomic and genomic characterization uncovers novel biology.</title>
        <authorList>
            <person name="Wiegand S."/>
            <person name="Jogler M."/>
            <person name="Boedeker C."/>
            <person name="Pinto D."/>
            <person name="Vollmers J."/>
            <person name="Rivas-Marin E."/>
            <person name="Kohn T."/>
            <person name="Peeters S.H."/>
            <person name="Heuer A."/>
            <person name="Rast P."/>
            <person name="Oberbeckmann S."/>
            <person name="Bunk B."/>
            <person name="Jeske O."/>
            <person name="Meyerdierks A."/>
            <person name="Storesund J.E."/>
            <person name="Kallscheuer N."/>
            <person name="Luecker S."/>
            <person name="Lage O.M."/>
            <person name="Pohl T."/>
            <person name="Merkel B.J."/>
            <person name="Hornburger P."/>
            <person name="Mueller R.-W."/>
            <person name="Bruemmer F."/>
            <person name="Labrenz M."/>
            <person name="Spormann A.M."/>
            <person name="Op den Camp H."/>
            <person name="Overmann J."/>
            <person name="Amann R."/>
            <person name="Jetten M.S.M."/>
            <person name="Mascher T."/>
            <person name="Medema M.H."/>
            <person name="Devos D.P."/>
            <person name="Kaster A.-K."/>
            <person name="Ovreas L."/>
            <person name="Rohde M."/>
            <person name="Galperin M.Y."/>
            <person name="Jogler C."/>
        </authorList>
    </citation>
    <scope>NUCLEOTIDE SEQUENCE [LARGE SCALE GENOMIC DNA]</scope>
    <source>
        <strain evidence="13 14">Spa11</strain>
    </source>
</reference>
<dbReference type="PROSITE" id="PS50851">
    <property type="entry name" value="CHEW"/>
    <property type="match status" value="1"/>
</dbReference>
<feature type="domain" description="Response regulatory" evidence="10">
    <location>
        <begin position="785"/>
        <end position="903"/>
    </location>
</feature>
<feature type="domain" description="Histidine kinase" evidence="9">
    <location>
        <begin position="233"/>
        <end position="466"/>
    </location>
</feature>
<feature type="domain" description="HPt" evidence="12">
    <location>
        <begin position="1"/>
        <end position="105"/>
    </location>
</feature>
<evidence type="ECO:0000313" key="14">
    <source>
        <dbReference type="Proteomes" id="UP000316426"/>
    </source>
</evidence>
<keyword evidence="3 7" id="KW-0597">Phosphoprotein</keyword>
<dbReference type="InterPro" id="IPR036061">
    <property type="entry name" value="CheW-like_dom_sf"/>
</dbReference>
<evidence type="ECO:0000256" key="3">
    <source>
        <dbReference type="ARBA" id="ARBA00022553"/>
    </source>
</evidence>
<evidence type="ECO:0000256" key="2">
    <source>
        <dbReference type="ARBA" id="ARBA00012438"/>
    </source>
</evidence>
<dbReference type="GO" id="GO:0000155">
    <property type="term" value="F:phosphorelay sensor kinase activity"/>
    <property type="evidence" value="ECO:0007669"/>
    <property type="project" value="InterPro"/>
</dbReference>
<protein>
    <recommendedName>
        <fullName evidence="2">histidine kinase</fullName>
        <ecNumber evidence="2">2.7.13.3</ecNumber>
    </recommendedName>
</protein>
<dbReference type="FunFam" id="3.30.565.10:FF:000016">
    <property type="entry name" value="Chemotaxis protein CheA, putative"/>
    <property type="match status" value="1"/>
</dbReference>
<dbReference type="InterPro" id="IPR003594">
    <property type="entry name" value="HATPase_dom"/>
</dbReference>
<evidence type="ECO:0000256" key="5">
    <source>
        <dbReference type="ARBA" id="ARBA00022777"/>
    </source>
</evidence>
<dbReference type="PROSITE" id="PS50110">
    <property type="entry name" value="RESPONSE_REGULATORY"/>
    <property type="match status" value="1"/>
</dbReference>
<keyword evidence="14" id="KW-1185">Reference proteome</keyword>
<dbReference type="Gene3D" id="3.30.565.10">
    <property type="entry name" value="Histidine kinase-like ATPase, C-terminal domain"/>
    <property type="match status" value="1"/>
</dbReference>
<dbReference type="PROSITE" id="PS50894">
    <property type="entry name" value="HPT"/>
    <property type="match status" value="1"/>
</dbReference>
<dbReference type="InterPro" id="IPR002545">
    <property type="entry name" value="CheW-lke_dom"/>
</dbReference>
<feature type="modified residue" description="4-aspartylphosphate" evidence="7">
    <location>
        <position position="836"/>
    </location>
</feature>
<evidence type="ECO:0000256" key="7">
    <source>
        <dbReference type="PROSITE-ProRule" id="PRU00169"/>
    </source>
</evidence>
<evidence type="ECO:0000259" key="12">
    <source>
        <dbReference type="PROSITE" id="PS50894"/>
    </source>
</evidence>
<dbReference type="SUPFAM" id="SSF50341">
    <property type="entry name" value="CheW-like"/>
    <property type="match status" value="2"/>
</dbReference>
<dbReference type="InterPro" id="IPR036097">
    <property type="entry name" value="HisK_dim/P_sf"/>
</dbReference>
<dbReference type="InterPro" id="IPR036890">
    <property type="entry name" value="HATPase_C_sf"/>
</dbReference>
<dbReference type="EC" id="2.7.13.3" evidence="2"/>
<dbReference type="InterPro" id="IPR008207">
    <property type="entry name" value="Sig_transdc_His_kin_Hpt_dom"/>
</dbReference>
<organism evidence="13 14">
    <name type="scientific">Botrimarina mediterranea</name>
    <dbReference type="NCBI Taxonomy" id="2528022"/>
    <lineage>
        <taxon>Bacteria</taxon>
        <taxon>Pseudomonadati</taxon>
        <taxon>Planctomycetota</taxon>
        <taxon>Planctomycetia</taxon>
        <taxon>Pirellulales</taxon>
        <taxon>Lacipirellulaceae</taxon>
        <taxon>Botrimarina</taxon>
    </lineage>
</organism>
<evidence type="ECO:0000259" key="10">
    <source>
        <dbReference type="PROSITE" id="PS50110"/>
    </source>
</evidence>
<dbReference type="InterPro" id="IPR004358">
    <property type="entry name" value="Sig_transdc_His_kin-like_C"/>
</dbReference>
<keyword evidence="5" id="KW-0418">Kinase</keyword>
<dbReference type="RefSeq" id="WP_145114717.1">
    <property type="nucleotide sequence ID" value="NZ_CP036349.1"/>
</dbReference>
<proteinExistence type="predicted"/>
<feature type="region of interest" description="Disordered" evidence="8">
    <location>
        <begin position="187"/>
        <end position="216"/>
    </location>
</feature>
<feature type="domain" description="CheW-like" evidence="11">
    <location>
        <begin position="468"/>
        <end position="611"/>
    </location>
</feature>
<dbReference type="Pfam" id="PF02518">
    <property type="entry name" value="HATPase_c"/>
    <property type="match status" value="1"/>
</dbReference>
<dbReference type="AlphaFoldDB" id="A0A518KCE0"/>
<gene>
    <name evidence="13" type="primary">cheA_3</name>
    <name evidence="13" type="ORF">Spa11_36550</name>
</gene>
<evidence type="ECO:0000256" key="4">
    <source>
        <dbReference type="ARBA" id="ARBA00022679"/>
    </source>
</evidence>
<evidence type="ECO:0000259" key="11">
    <source>
        <dbReference type="PROSITE" id="PS50851"/>
    </source>
</evidence>
<dbReference type="PROSITE" id="PS50109">
    <property type="entry name" value="HIS_KIN"/>
    <property type="match status" value="1"/>
</dbReference>
<evidence type="ECO:0000256" key="8">
    <source>
        <dbReference type="SAM" id="MobiDB-lite"/>
    </source>
</evidence>